<dbReference type="InterPro" id="IPR031325">
    <property type="entry name" value="RHS_repeat"/>
</dbReference>
<dbReference type="Proteomes" id="UP000011131">
    <property type="component" value="Chromosome"/>
</dbReference>
<feature type="domain" description="Teneurin-like YD-shell" evidence="2">
    <location>
        <begin position="717"/>
        <end position="964"/>
    </location>
</feature>
<keyword evidence="4" id="KW-1185">Reference proteome</keyword>
<name>L7UBB4_MYXSD</name>
<evidence type="ECO:0000256" key="1">
    <source>
        <dbReference type="ARBA" id="ARBA00022737"/>
    </source>
</evidence>
<dbReference type="EMBL" id="CP004025">
    <property type="protein sequence ID" value="AGC46191.1"/>
    <property type="molecule type" value="Genomic_DNA"/>
</dbReference>
<organism evidence="3 4">
    <name type="scientific">Myxococcus stipitatus (strain DSM 14675 / JCM 12634 / Mx s8)</name>
    <dbReference type="NCBI Taxonomy" id="1278073"/>
    <lineage>
        <taxon>Bacteria</taxon>
        <taxon>Pseudomonadati</taxon>
        <taxon>Myxococcota</taxon>
        <taxon>Myxococcia</taxon>
        <taxon>Myxococcales</taxon>
        <taxon>Cystobacterineae</taxon>
        <taxon>Myxococcaceae</taxon>
        <taxon>Myxococcus</taxon>
    </lineage>
</organism>
<accession>L7UBB4</accession>
<evidence type="ECO:0000259" key="2">
    <source>
        <dbReference type="Pfam" id="PF25023"/>
    </source>
</evidence>
<proteinExistence type="predicted"/>
<dbReference type="SUPFAM" id="SSF75011">
    <property type="entry name" value="3-carboxy-cis,cis-mucoante lactonizing enzyme"/>
    <property type="match status" value="1"/>
</dbReference>
<dbReference type="NCBIfam" id="TIGR03696">
    <property type="entry name" value="Rhs_assc_core"/>
    <property type="match status" value="1"/>
</dbReference>
<dbReference type="KEGG" id="msd:MYSTI_04902"/>
<dbReference type="HOGENOM" id="CLU_001218_1_4_7"/>
<evidence type="ECO:0000313" key="3">
    <source>
        <dbReference type="EMBL" id="AGC46191.1"/>
    </source>
</evidence>
<protein>
    <recommendedName>
        <fullName evidence="2">Teneurin-like YD-shell domain-containing protein</fullName>
    </recommendedName>
</protein>
<gene>
    <name evidence="3" type="ordered locus">MYSTI_04902</name>
</gene>
<dbReference type="eggNOG" id="COG3209">
    <property type="taxonomic scope" value="Bacteria"/>
</dbReference>
<dbReference type="Gene3D" id="2.180.10.10">
    <property type="entry name" value="RHS repeat-associated core"/>
    <property type="match status" value="5"/>
</dbReference>
<dbReference type="Gene3D" id="3.90.930.1">
    <property type="match status" value="1"/>
</dbReference>
<dbReference type="STRING" id="1278073.MYSTI_04902"/>
<dbReference type="InterPro" id="IPR006530">
    <property type="entry name" value="YD"/>
</dbReference>
<sequence length="1103" mass="123209">MFGPGWSSPFEMRVRRDLEGYRLIGEDGESEICFDDRAGAIESGGVVRNLGAFHELRGEKGRLIVTRWSAHPKSGDILQFIFESRKNTPWWFLSAIQNLHGRRIEIQHDASGRVLALVQRREGRRYQLGYNAAGRVTEVRLSNPLGASSSKQQLPGRDSLVLKYAYDGNGRLIEMTDALGNGSRYEYDPLGRLVREVTLGGMVFRFSYDAQGRCKETTGQDDFDQISLEFDPARRVTVATNSLGHPTRYHWNEAGQVEQVVSPLGNTRTTAYDEYGRITRQVQPGGSTTTYAYDASGNLAKEVSPTGATTAFEYNAQHQLLCTTDALGHRWTQAYDAQGRLVSATDPLEQTWSYDYGAEGDLVGIRSPSRGTRRFEWDLHGNLTAVTDWRGRRTLYEWDAKGRLSAIVDPLGFRSEAISDVLGRVREVRLPDGTRRRYAWSNYNHLTEYVDERNAATRWRRLACGLVSEVIAPNGNRLQYEYSTLPGQLLCIRNASGETHRYEYDAEGRRILETDFSGRTRRYGYDRDGNLISVGTASGGRIELKRDLAGAITEVLHEDGSVIRYTYDPRGLMVSADNGDCVIERKYDGAGRRVFEKQGEYEIESVYDGEGNRIRRRSSAGDETAFEWDANGQVTRISSREGPALRFEYDARLNEIARSFDGGVSIAQEFDSRGRCIEQRVSSSSFSEGEGPRPHRRYAYDAASNLISMEDAAWGPSKYAHDAVRRLTSVQEPTGVTEHFSYDAANNLTALGFAEPSSTPAPARTRLFEYRAGGELVGADGVKYEYDAEGQRSRRRDRRGDTRYSWNSYGQLARLTLPNGTQWRYKYDALGRRIQKVGPNKRIDYVWDGDVILHEVRSTSSGAQDVVTWEFHPSGFTPLAKSDKGIRYLCVNDASGAPRELIAPDGKVAWSARLSAWGELREVAQNDVSCPLRFQGQWYDEESDLHYNRHRYYDPATGRYVSRDPIGLSGGLNAYTYPRSPLTQADPYGLTGGCPPLDLSIVKQSTGETREEHIRLHNTDNPNKPSHGVFADDGVAVTQEAWARAHTLGLTPDSTGRLNVPMGRDVGLLGGIAGAAANHPLLTSVTIIVIPGTNRLITAYPDT</sequence>
<dbReference type="InterPro" id="IPR022385">
    <property type="entry name" value="Rhs_assc_core"/>
</dbReference>
<dbReference type="AlphaFoldDB" id="L7UBB4"/>
<dbReference type="InterPro" id="IPR050708">
    <property type="entry name" value="T6SS_VgrG/RHS"/>
</dbReference>
<keyword evidence="1" id="KW-0677">Repeat</keyword>
<dbReference type="PANTHER" id="PTHR32305">
    <property type="match status" value="1"/>
</dbReference>
<dbReference type="PATRIC" id="fig|1278073.3.peg.4974"/>
<dbReference type="Pfam" id="PF05593">
    <property type="entry name" value="RHS_repeat"/>
    <property type="match status" value="4"/>
</dbReference>
<feature type="domain" description="Teneurin-like YD-shell" evidence="2">
    <location>
        <begin position="496"/>
        <end position="638"/>
    </location>
</feature>
<dbReference type="NCBIfam" id="TIGR01643">
    <property type="entry name" value="YD_repeat_2x"/>
    <property type="match status" value="12"/>
</dbReference>
<dbReference type="InterPro" id="IPR056823">
    <property type="entry name" value="TEN-like_YD-shell"/>
</dbReference>
<reference evidence="3 4" key="1">
    <citation type="journal article" date="2013" name="Genome Announc.">
        <title>Complete genome sequence of Myxococcus stipitatus strain DSM 14675, a fruiting myxobacterium.</title>
        <authorList>
            <person name="Huntley S."/>
            <person name="Kneip S."/>
            <person name="Treuner-Lange A."/>
            <person name="Sogaard-Andersen L."/>
        </authorList>
    </citation>
    <scope>NUCLEOTIDE SEQUENCE [LARGE SCALE GENOMIC DNA]</scope>
    <source>
        <strain evidence="4">DSM 14675 / JCM 12634 / Mx s8</strain>
    </source>
</reference>
<dbReference type="Pfam" id="PF25023">
    <property type="entry name" value="TEN_YD-shell"/>
    <property type="match status" value="2"/>
</dbReference>
<dbReference type="PANTHER" id="PTHR32305:SF15">
    <property type="entry name" value="PROTEIN RHSA-RELATED"/>
    <property type="match status" value="1"/>
</dbReference>
<evidence type="ECO:0000313" key="4">
    <source>
        <dbReference type="Proteomes" id="UP000011131"/>
    </source>
</evidence>